<protein>
    <submittedName>
        <fullName evidence="3">DegT/DnrJ/EryC1/StrS family aminotransferase</fullName>
    </submittedName>
</protein>
<dbReference type="GO" id="GO:0008483">
    <property type="term" value="F:transaminase activity"/>
    <property type="evidence" value="ECO:0007669"/>
    <property type="project" value="UniProtKB-KW"/>
</dbReference>
<keyword evidence="3" id="KW-0032">Aminotransferase</keyword>
<proteinExistence type="inferred from homology"/>
<dbReference type="RefSeq" id="WP_227177647.1">
    <property type="nucleotide sequence ID" value="NZ_JAJBZT010000001.1"/>
</dbReference>
<evidence type="ECO:0000256" key="2">
    <source>
        <dbReference type="RuleBase" id="RU004508"/>
    </source>
</evidence>
<dbReference type="EMBL" id="JAJBZT010000001">
    <property type="protein sequence ID" value="MCB6182159.1"/>
    <property type="molecule type" value="Genomic_DNA"/>
</dbReference>
<dbReference type="Gene3D" id="3.90.1150.10">
    <property type="entry name" value="Aspartate Aminotransferase, domain 1"/>
    <property type="match status" value="1"/>
</dbReference>
<evidence type="ECO:0000313" key="4">
    <source>
        <dbReference type="Proteomes" id="UP001165395"/>
    </source>
</evidence>
<dbReference type="PANTHER" id="PTHR30244:SF34">
    <property type="entry name" value="DTDP-4-AMINO-4,6-DIDEOXYGALACTOSE TRANSAMINASE"/>
    <property type="match status" value="1"/>
</dbReference>
<dbReference type="InterPro" id="IPR015421">
    <property type="entry name" value="PyrdxlP-dep_Trfase_major"/>
</dbReference>
<accession>A0ABS8D1S7</accession>
<keyword evidence="4" id="KW-1185">Reference proteome</keyword>
<dbReference type="Gene3D" id="3.40.640.10">
    <property type="entry name" value="Type I PLP-dependent aspartate aminotransferase-like (Major domain)"/>
    <property type="match status" value="1"/>
</dbReference>
<dbReference type="InterPro" id="IPR000653">
    <property type="entry name" value="DegT/StrS_aminotransferase"/>
</dbReference>
<name>A0ABS8D1S7_9NEIS</name>
<comment type="similarity">
    <text evidence="1 2">Belongs to the DegT/DnrJ/EryC1 family.</text>
</comment>
<keyword evidence="2" id="KW-0663">Pyridoxal phosphate</keyword>
<comment type="caution">
    <text evidence="3">The sequence shown here is derived from an EMBL/GenBank/DDBJ whole genome shotgun (WGS) entry which is preliminary data.</text>
</comment>
<organism evidence="3 4">
    <name type="scientific">Leeia speluncae</name>
    <dbReference type="NCBI Taxonomy" id="2884804"/>
    <lineage>
        <taxon>Bacteria</taxon>
        <taxon>Pseudomonadati</taxon>
        <taxon>Pseudomonadota</taxon>
        <taxon>Betaproteobacteria</taxon>
        <taxon>Neisseriales</taxon>
        <taxon>Leeiaceae</taxon>
        <taxon>Leeia</taxon>
    </lineage>
</organism>
<evidence type="ECO:0000256" key="1">
    <source>
        <dbReference type="ARBA" id="ARBA00037999"/>
    </source>
</evidence>
<dbReference type="InterPro" id="IPR015424">
    <property type="entry name" value="PyrdxlP-dep_Trfase"/>
</dbReference>
<dbReference type="PANTHER" id="PTHR30244">
    <property type="entry name" value="TRANSAMINASE"/>
    <property type="match status" value="1"/>
</dbReference>
<sequence length="419" mass="46438">MSLVCSALNWSMWCRTFISYPFHHSTYWIVQFRTALAATLGCSASMLWVFGAGRVGLYRFASSLKFQPDEHVILPGYTCVVVPNAVHFAGAAIRYVDISPDTLNYTAEGLIGACNDKTRLLVLPANFGMEHGHEVLLRTLNDLKQKFPRLVVIADMAHALSDSTSGSIAQSVDAAFYSFEFSKCLTTGMGGALRINNAQLAKTFEANESDKPLERPSALLVIRQMLTVKTHLLAASGWSRVGRWSQGILRRLKLLYATPAEELSGTQPNAYPMQMSALGACLGLQQLKAYKETTRLRKQQSAEYQTLLQNHSAIEIPTIHADDSLLRFPVLMSPVLFEKGWTRSSLIEHIKKRTGLSVGVWFNDVIHPAGSFRHGYQIGNCPIGEEVAERMINLPLGRHADVSPYVLVKLKRALDEVIA</sequence>
<dbReference type="SUPFAM" id="SSF53383">
    <property type="entry name" value="PLP-dependent transferases"/>
    <property type="match status" value="1"/>
</dbReference>
<dbReference type="Pfam" id="PF01041">
    <property type="entry name" value="DegT_DnrJ_EryC1"/>
    <property type="match status" value="1"/>
</dbReference>
<dbReference type="Proteomes" id="UP001165395">
    <property type="component" value="Unassembled WGS sequence"/>
</dbReference>
<keyword evidence="3" id="KW-0808">Transferase</keyword>
<gene>
    <name evidence="3" type="ORF">LIN78_01135</name>
</gene>
<dbReference type="InterPro" id="IPR015422">
    <property type="entry name" value="PyrdxlP-dep_Trfase_small"/>
</dbReference>
<evidence type="ECO:0000313" key="3">
    <source>
        <dbReference type="EMBL" id="MCB6182159.1"/>
    </source>
</evidence>
<reference evidence="3" key="1">
    <citation type="submission" date="2021-10" db="EMBL/GenBank/DDBJ databases">
        <title>The complete genome sequence of Leeia sp. TBRC 13508.</title>
        <authorList>
            <person name="Charoenyingcharoen P."/>
            <person name="Yukphan P."/>
        </authorList>
    </citation>
    <scope>NUCLEOTIDE SEQUENCE</scope>
    <source>
        <strain evidence="3">TBRC 13508</strain>
    </source>
</reference>